<proteinExistence type="predicted"/>
<accession>A0A931LVX6</accession>
<dbReference type="Proteomes" id="UP000727962">
    <property type="component" value="Unassembled WGS sequence"/>
</dbReference>
<evidence type="ECO:0000313" key="2">
    <source>
        <dbReference type="Proteomes" id="UP000727962"/>
    </source>
</evidence>
<reference evidence="1" key="1">
    <citation type="submission" date="2020-07" db="EMBL/GenBank/DDBJ databases">
        <title>Huge and variable diversity of episymbiotic CPR bacteria and DPANN archaea in groundwater ecosystems.</title>
        <authorList>
            <person name="He C.Y."/>
            <person name="Keren R."/>
            <person name="Whittaker M."/>
            <person name="Farag I.F."/>
            <person name="Doudna J."/>
            <person name="Cate J.H.D."/>
            <person name="Banfield J.F."/>
        </authorList>
    </citation>
    <scope>NUCLEOTIDE SEQUENCE</scope>
    <source>
        <strain evidence="1">NC_groundwater_17_Pr7_B-0.1um_64_12</strain>
    </source>
</reference>
<dbReference type="AlphaFoldDB" id="A0A931LVX6"/>
<organism evidence="1 2">
    <name type="scientific">Fimbriimonas ginsengisoli</name>
    <dbReference type="NCBI Taxonomy" id="1005039"/>
    <lineage>
        <taxon>Bacteria</taxon>
        <taxon>Bacillati</taxon>
        <taxon>Armatimonadota</taxon>
        <taxon>Fimbriimonadia</taxon>
        <taxon>Fimbriimonadales</taxon>
        <taxon>Fimbriimonadaceae</taxon>
        <taxon>Fimbriimonas</taxon>
    </lineage>
</organism>
<evidence type="ECO:0008006" key="3">
    <source>
        <dbReference type="Google" id="ProtNLM"/>
    </source>
</evidence>
<comment type="caution">
    <text evidence="1">The sequence shown here is derived from an EMBL/GenBank/DDBJ whole genome shotgun (WGS) entry which is preliminary data.</text>
</comment>
<gene>
    <name evidence="1" type="ORF">HYR64_01980</name>
</gene>
<sequence length="270" mass="29129">MASPGIDPKKVFAPRYQRLMEQAQGATEAMLEEQRSPAGLSALVWSLYQTAEREIAEAQAVAVQRAAEGKGCAPACAKGCFYCCHQVVGTVAPEVLVLADWIRANFSPEEITALRERIEGYRQTLEGLSGHARLKPLARCPMLVDGICSVHEARPLVCRASNSTDVKVCIAAYESGQNPAPPPFLHTQRSAGRSVRLGMRLGLARKKMPGDIVELTLAMGIALDHPDSAVRWLAGEDVFAEAEGPMGRSAEVAEILEAQDRAAEIPKTEP</sequence>
<dbReference type="EMBL" id="JACOSL010000013">
    <property type="protein sequence ID" value="MBI1755860.1"/>
    <property type="molecule type" value="Genomic_DNA"/>
</dbReference>
<name>A0A931LVX6_FIMGI</name>
<evidence type="ECO:0000313" key="1">
    <source>
        <dbReference type="EMBL" id="MBI1755860.1"/>
    </source>
</evidence>
<protein>
    <recommendedName>
        <fullName evidence="3">YkgJ family cysteine cluster protein</fullName>
    </recommendedName>
</protein>